<accession>A0A4Z2HTJ3</accession>
<sequence>MKCNAHKTAPLTAVDQQREPNKHIRRHNGRRRFGCHPTDGHLVPVQLFSAKRSPDHWVLRR</sequence>
<keyword evidence="3" id="KW-1185">Reference proteome</keyword>
<evidence type="ECO:0000313" key="3">
    <source>
        <dbReference type="Proteomes" id="UP000314294"/>
    </source>
</evidence>
<reference evidence="2 3" key="1">
    <citation type="submission" date="2019-03" db="EMBL/GenBank/DDBJ databases">
        <title>First draft genome of Liparis tanakae, snailfish: a comprehensive survey of snailfish specific genes.</title>
        <authorList>
            <person name="Kim W."/>
            <person name="Song I."/>
            <person name="Jeong J.-H."/>
            <person name="Kim D."/>
            <person name="Kim S."/>
            <person name="Ryu S."/>
            <person name="Song J.Y."/>
            <person name="Lee S.K."/>
        </authorList>
    </citation>
    <scope>NUCLEOTIDE SEQUENCE [LARGE SCALE GENOMIC DNA]</scope>
    <source>
        <tissue evidence="2">Muscle</tissue>
    </source>
</reference>
<feature type="compositionally biased region" description="Basic residues" evidence="1">
    <location>
        <begin position="23"/>
        <end position="34"/>
    </location>
</feature>
<feature type="region of interest" description="Disordered" evidence="1">
    <location>
        <begin position="1"/>
        <end position="40"/>
    </location>
</feature>
<gene>
    <name evidence="2" type="ORF">EYF80_020661</name>
</gene>
<dbReference type="Proteomes" id="UP000314294">
    <property type="component" value="Unassembled WGS sequence"/>
</dbReference>
<dbReference type="AlphaFoldDB" id="A0A4Z2HTJ3"/>
<comment type="caution">
    <text evidence="2">The sequence shown here is derived from an EMBL/GenBank/DDBJ whole genome shotgun (WGS) entry which is preliminary data.</text>
</comment>
<evidence type="ECO:0000313" key="2">
    <source>
        <dbReference type="EMBL" id="TNN69078.1"/>
    </source>
</evidence>
<evidence type="ECO:0000256" key="1">
    <source>
        <dbReference type="SAM" id="MobiDB-lite"/>
    </source>
</evidence>
<proteinExistence type="predicted"/>
<dbReference type="EMBL" id="SRLO01000180">
    <property type="protein sequence ID" value="TNN69078.1"/>
    <property type="molecule type" value="Genomic_DNA"/>
</dbReference>
<name>A0A4Z2HTJ3_9TELE</name>
<protein>
    <submittedName>
        <fullName evidence="2">Uncharacterized protein</fullName>
    </submittedName>
</protein>
<organism evidence="2 3">
    <name type="scientific">Liparis tanakae</name>
    <name type="common">Tanaka's snailfish</name>
    <dbReference type="NCBI Taxonomy" id="230148"/>
    <lineage>
        <taxon>Eukaryota</taxon>
        <taxon>Metazoa</taxon>
        <taxon>Chordata</taxon>
        <taxon>Craniata</taxon>
        <taxon>Vertebrata</taxon>
        <taxon>Euteleostomi</taxon>
        <taxon>Actinopterygii</taxon>
        <taxon>Neopterygii</taxon>
        <taxon>Teleostei</taxon>
        <taxon>Neoteleostei</taxon>
        <taxon>Acanthomorphata</taxon>
        <taxon>Eupercaria</taxon>
        <taxon>Perciformes</taxon>
        <taxon>Cottioidei</taxon>
        <taxon>Cottales</taxon>
        <taxon>Liparidae</taxon>
        <taxon>Liparis</taxon>
    </lineage>
</organism>